<dbReference type="PANTHER" id="PTHR48071">
    <property type="entry name" value="SRCR DOMAIN-CONTAINING PROTEIN"/>
    <property type="match status" value="1"/>
</dbReference>
<dbReference type="PROSITE" id="PS50287">
    <property type="entry name" value="SRCR_2"/>
    <property type="match status" value="1"/>
</dbReference>
<dbReference type="GO" id="GO:0016020">
    <property type="term" value="C:membrane"/>
    <property type="evidence" value="ECO:0007669"/>
    <property type="project" value="InterPro"/>
</dbReference>
<gene>
    <name evidence="6" type="ORF">BSL78_11042</name>
</gene>
<dbReference type="Proteomes" id="UP000230750">
    <property type="component" value="Unassembled WGS sequence"/>
</dbReference>
<keyword evidence="4" id="KW-0472">Membrane</keyword>
<feature type="transmembrane region" description="Helical" evidence="4">
    <location>
        <begin position="121"/>
        <end position="143"/>
    </location>
</feature>
<sequence length="163" mass="18237">MNLVSISNSDYGRVRLVGGSAPDEGRVEIFYNNEWVTICDDYWQREEAEVICRQLGYIDVDEFYDRAHFGEGYGPILGQMSCDGNEAYWQQCLYIGWGTTGCSHSEDVGVRCLSETSLPNGGIAGVVIFVAFVAVFIGVVFYIHANHPRRTEEELVIGNHTLL</sequence>
<dbReference type="InterPro" id="IPR001190">
    <property type="entry name" value="SRCR"/>
</dbReference>
<keyword evidence="4" id="KW-1133">Transmembrane helix</keyword>
<dbReference type="SMART" id="SM00202">
    <property type="entry name" value="SR"/>
    <property type="match status" value="1"/>
</dbReference>
<dbReference type="FunFam" id="3.10.250.10:FF:000011">
    <property type="entry name" value="Scavenger receptor class A member 5"/>
    <property type="match status" value="1"/>
</dbReference>
<organism evidence="6 7">
    <name type="scientific">Stichopus japonicus</name>
    <name type="common">Sea cucumber</name>
    <dbReference type="NCBI Taxonomy" id="307972"/>
    <lineage>
        <taxon>Eukaryota</taxon>
        <taxon>Metazoa</taxon>
        <taxon>Echinodermata</taxon>
        <taxon>Eleutherozoa</taxon>
        <taxon>Echinozoa</taxon>
        <taxon>Holothuroidea</taxon>
        <taxon>Aspidochirotacea</taxon>
        <taxon>Aspidochirotida</taxon>
        <taxon>Stichopodidae</taxon>
        <taxon>Apostichopus</taxon>
    </lineage>
</organism>
<protein>
    <submittedName>
        <fullName evidence="6">Putative macrophage scavenger receptor types I and II isoform X1</fullName>
    </submittedName>
</protein>
<feature type="domain" description="SRCR" evidence="5">
    <location>
        <begin position="14"/>
        <end position="113"/>
    </location>
</feature>
<evidence type="ECO:0000256" key="2">
    <source>
        <dbReference type="ARBA" id="ARBA00023180"/>
    </source>
</evidence>
<dbReference type="Pfam" id="PF00530">
    <property type="entry name" value="SRCR"/>
    <property type="match status" value="1"/>
</dbReference>
<evidence type="ECO:0000313" key="7">
    <source>
        <dbReference type="Proteomes" id="UP000230750"/>
    </source>
</evidence>
<keyword evidence="2" id="KW-0325">Glycoprotein</keyword>
<name>A0A2G8KW00_STIJA</name>
<evidence type="ECO:0000256" key="4">
    <source>
        <dbReference type="SAM" id="Phobius"/>
    </source>
</evidence>
<evidence type="ECO:0000256" key="1">
    <source>
        <dbReference type="ARBA" id="ARBA00023157"/>
    </source>
</evidence>
<accession>A0A2G8KW00</accession>
<keyword evidence="4" id="KW-0812">Transmembrane</keyword>
<dbReference type="OrthoDB" id="536948at2759"/>
<dbReference type="EMBL" id="MRZV01000344">
    <property type="protein sequence ID" value="PIK52090.1"/>
    <property type="molecule type" value="Genomic_DNA"/>
</dbReference>
<proteinExistence type="predicted"/>
<dbReference type="SUPFAM" id="SSF56487">
    <property type="entry name" value="SRCR-like"/>
    <property type="match status" value="1"/>
</dbReference>
<evidence type="ECO:0000259" key="5">
    <source>
        <dbReference type="PROSITE" id="PS50287"/>
    </source>
</evidence>
<keyword evidence="7" id="KW-1185">Reference proteome</keyword>
<comment type="caution">
    <text evidence="3">Lacks conserved residue(s) required for the propagation of feature annotation.</text>
</comment>
<dbReference type="STRING" id="307972.A0A2G8KW00"/>
<evidence type="ECO:0000313" key="6">
    <source>
        <dbReference type="EMBL" id="PIK52090.1"/>
    </source>
</evidence>
<comment type="caution">
    <text evidence="6">The sequence shown here is derived from an EMBL/GenBank/DDBJ whole genome shotgun (WGS) entry which is preliminary data.</text>
</comment>
<keyword evidence="6" id="KW-0675">Receptor</keyword>
<evidence type="ECO:0000256" key="3">
    <source>
        <dbReference type="PROSITE-ProRule" id="PRU00196"/>
    </source>
</evidence>
<dbReference type="AlphaFoldDB" id="A0A2G8KW00"/>
<dbReference type="PANTHER" id="PTHR48071:SF28">
    <property type="entry name" value="SRCR DOMAIN-CONTAINING PROTEIN"/>
    <property type="match status" value="1"/>
</dbReference>
<dbReference type="InterPro" id="IPR036772">
    <property type="entry name" value="SRCR-like_dom_sf"/>
</dbReference>
<dbReference type="PRINTS" id="PR00258">
    <property type="entry name" value="SPERACTRCPTR"/>
</dbReference>
<keyword evidence="1 3" id="KW-1015">Disulfide bond</keyword>
<reference evidence="6 7" key="1">
    <citation type="journal article" date="2017" name="PLoS Biol.">
        <title>The sea cucumber genome provides insights into morphological evolution and visceral regeneration.</title>
        <authorList>
            <person name="Zhang X."/>
            <person name="Sun L."/>
            <person name="Yuan J."/>
            <person name="Sun Y."/>
            <person name="Gao Y."/>
            <person name="Zhang L."/>
            <person name="Li S."/>
            <person name="Dai H."/>
            <person name="Hamel J.F."/>
            <person name="Liu C."/>
            <person name="Yu Y."/>
            <person name="Liu S."/>
            <person name="Lin W."/>
            <person name="Guo K."/>
            <person name="Jin S."/>
            <person name="Xu P."/>
            <person name="Storey K.B."/>
            <person name="Huan P."/>
            <person name="Zhang T."/>
            <person name="Zhou Y."/>
            <person name="Zhang J."/>
            <person name="Lin C."/>
            <person name="Li X."/>
            <person name="Xing L."/>
            <person name="Huo D."/>
            <person name="Sun M."/>
            <person name="Wang L."/>
            <person name="Mercier A."/>
            <person name="Li F."/>
            <person name="Yang H."/>
            <person name="Xiang J."/>
        </authorList>
    </citation>
    <scope>NUCLEOTIDE SEQUENCE [LARGE SCALE GENOMIC DNA]</scope>
    <source>
        <strain evidence="6">Shaxun</strain>
        <tissue evidence="6">Muscle</tissue>
    </source>
</reference>
<dbReference type="Gene3D" id="3.10.250.10">
    <property type="entry name" value="SRCR-like domain"/>
    <property type="match status" value="1"/>
</dbReference>
<feature type="disulfide bond" evidence="3">
    <location>
        <begin position="82"/>
        <end position="92"/>
    </location>
</feature>